<name>A0A5C8NTD7_9BACI</name>
<proteinExistence type="predicted"/>
<sequence length="62" mass="7389">MKKAIEVFKDMKSVMIFDPEDSQEETNRKWGNWWNHNQKSAVLDKAVPGVEETWRMLHGEKK</sequence>
<evidence type="ECO:0000313" key="1">
    <source>
        <dbReference type="EMBL" id="TXL64362.1"/>
    </source>
</evidence>
<accession>A0A5C8NTD7</accession>
<evidence type="ECO:0000313" key="2">
    <source>
        <dbReference type="Proteomes" id="UP000321574"/>
    </source>
</evidence>
<dbReference type="OrthoDB" id="2970710at2"/>
<gene>
    <name evidence="1" type="ORF">FHP05_08515</name>
</gene>
<reference evidence="1 2" key="1">
    <citation type="submission" date="2019-06" db="EMBL/GenBank/DDBJ databases">
        <title>Cerasibacillus sp. nov., isolated from maize field.</title>
        <authorList>
            <person name="Lin S.-Y."/>
            <person name="Tsai C.-F."/>
            <person name="Young C.-C."/>
        </authorList>
    </citation>
    <scope>NUCLEOTIDE SEQUENCE [LARGE SCALE GENOMIC DNA]</scope>
    <source>
        <strain evidence="1 2">CC-CFT480</strain>
    </source>
</reference>
<organism evidence="1 2">
    <name type="scientific">Cerasibacillus terrae</name>
    <dbReference type="NCBI Taxonomy" id="2498845"/>
    <lineage>
        <taxon>Bacteria</taxon>
        <taxon>Bacillati</taxon>
        <taxon>Bacillota</taxon>
        <taxon>Bacilli</taxon>
        <taxon>Bacillales</taxon>
        <taxon>Bacillaceae</taxon>
        <taxon>Cerasibacillus</taxon>
    </lineage>
</organism>
<dbReference type="RefSeq" id="WP_147667087.1">
    <property type="nucleotide sequence ID" value="NZ_VDUW01000005.1"/>
</dbReference>
<protein>
    <submittedName>
        <fullName evidence="1">Uncharacterized protein</fullName>
    </submittedName>
</protein>
<dbReference type="EMBL" id="VDUW01000005">
    <property type="protein sequence ID" value="TXL64362.1"/>
    <property type="molecule type" value="Genomic_DNA"/>
</dbReference>
<comment type="caution">
    <text evidence="1">The sequence shown here is derived from an EMBL/GenBank/DDBJ whole genome shotgun (WGS) entry which is preliminary data.</text>
</comment>
<keyword evidence="2" id="KW-1185">Reference proteome</keyword>
<dbReference type="AlphaFoldDB" id="A0A5C8NTD7"/>
<dbReference type="Proteomes" id="UP000321574">
    <property type="component" value="Unassembled WGS sequence"/>
</dbReference>